<evidence type="ECO:0000256" key="3">
    <source>
        <dbReference type="ARBA" id="ARBA00023136"/>
    </source>
</evidence>
<feature type="signal peptide" evidence="6">
    <location>
        <begin position="1"/>
        <end position="18"/>
    </location>
</feature>
<keyword evidence="5" id="KW-0812">Transmembrane</keyword>
<feature type="transmembrane region" description="Helical" evidence="5">
    <location>
        <begin position="1342"/>
        <end position="1362"/>
    </location>
</feature>
<feature type="domain" description="VPS10" evidence="7">
    <location>
        <begin position="44"/>
        <end position="685"/>
    </location>
</feature>
<dbReference type="InterPro" id="IPR031778">
    <property type="entry name" value="Sortilin_N"/>
</dbReference>
<evidence type="ECO:0000256" key="5">
    <source>
        <dbReference type="SAM" id="Phobius"/>
    </source>
</evidence>
<keyword evidence="3 5" id="KW-0472">Membrane</keyword>
<dbReference type="InterPro" id="IPR031777">
    <property type="entry name" value="Sortilin_C"/>
</dbReference>
<evidence type="ECO:0000259" key="7">
    <source>
        <dbReference type="SMART" id="SM00602"/>
    </source>
</evidence>
<evidence type="ECO:0000256" key="1">
    <source>
        <dbReference type="ARBA" id="ARBA00004370"/>
    </source>
</evidence>
<dbReference type="PANTHER" id="PTHR12106">
    <property type="entry name" value="SORTILIN RELATED"/>
    <property type="match status" value="1"/>
</dbReference>
<dbReference type="Gene3D" id="2.130.10.10">
    <property type="entry name" value="YVTN repeat-like/Quinoprotein amine dehydrogenase"/>
    <property type="match status" value="3"/>
</dbReference>
<dbReference type="Proteomes" id="UP001215598">
    <property type="component" value="Unassembled WGS sequence"/>
</dbReference>
<dbReference type="InterPro" id="IPR050310">
    <property type="entry name" value="VPS10-sortilin"/>
</dbReference>
<organism evidence="8 9">
    <name type="scientific">Mycena metata</name>
    <dbReference type="NCBI Taxonomy" id="1033252"/>
    <lineage>
        <taxon>Eukaryota</taxon>
        <taxon>Fungi</taxon>
        <taxon>Dikarya</taxon>
        <taxon>Basidiomycota</taxon>
        <taxon>Agaricomycotina</taxon>
        <taxon>Agaricomycetes</taxon>
        <taxon>Agaricomycetidae</taxon>
        <taxon>Agaricales</taxon>
        <taxon>Marasmiineae</taxon>
        <taxon>Mycenaceae</taxon>
        <taxon>Mycena</taxon>
    </lineage>
</organism>
<dbReference type="GO" id="GO:0006895">
    <property type="term" value="P:Golgi to endosome transport"/>
    <property type="evidence" value="ECO:0007669"/>
    <property type="project" value="TreeGrafter"/>
</dbReference>
<evidence type="ECO:0000256" key="6">
    <source>
        <dbReference type="SAM" id="SignalP"/>
    </source>
</evidence>
<keyword evidence="9" id="KW-1185">Reference proteome</keyword>
<dbReference type="EMBL" id="JARKIB010000004">
    <property type="protein sequence ID" value="KAJ7780931.1"/>
    <property type="molecule type" value="Genomic_DNA"/>
</dbReference>
<proteinExistence type="predicted"/>
<gene>
    <name evidence="8" type="ORF">B0H16DRAFT_1358112</name>
</gene>
<feature type="chain" id="PRO_5041988259" evidence="6">
    <location>
        <begin position="19"/>
        <end position="1402"/>
    </location>
</feature>
<evidence type="ECO:0000256" key="4">
    <source>
        <dbReference type="ARBA" id="ARBA00023180"/>
    </source>
</evidence>
<reference evidence="8" key="1">
    <citation type="submission" date="2023-03" db="EMBL/GenBank/DDBJ databases">
        <title>Massive genome expansion in bonnet fungi (Mycena s.s.) driven by repeated elements and novel gene families across ecological guilds.</title>
        <authorList>
            <consortium name="Lawrence Berkeley National Laboratory"/>
            <person name="Harder C.B."/>
            <person name="Miyauchi S."/>
            <person name="Viragh M."/>
            <person name="Kuo A."/>
            <person name="Thoen E."/>
            <person name="Andreopoulos B."/>
            <person name="Lu D."/>
            <person name="Skrede I."/>
            <person name="Drula E."/>
            <person name="Henrissat B."/>
            <person name="Morin E."/>
            <person name="Kohler A."/>
            <person name="Barry K."/>
            <person name="LaButti K."/>
            <person name="Morin E."/>
            <person name="Salamov A."/>
            <person name="Lipzen A."/>
            <person name="Mereny Z."/>
            <person name="Hegedus B."/>
            <person name="Baldrian P."/>
            <person name="Stursova M."/>
            <person name="Weitz H."/>
            <person name="Taylor A."/>
            <person name="Grigoriev I.V."/>
            <person name="Nagy L.G."/>
            <person name="Martin F."/>
            <person name="Kauserud H."/>
        </authorList>
    </citation>
    <scope>NUCLEOTIDE SEQUENCE</scope>
    <source>
        <strain evidence="8">CBHHK182m</strain>
    </source>
</reference>
<comment type="subcellular location">
    <subcellularLocation>
        <location evidence="1">Membrane</location>
    </subcellularLocation>
</comment>
<dbReference type="InterPro" id="IPR015943">
    <property type="entry name" value="WD40/YVTN_repeat-like_dom_sf"/>
</dbReference>
<name>A0AAD7NY95_9AGAR</name>
<dbReference type="PANTHER" id="PTHR12106:SF27">
    <property type="entry name" value="SORTILIN-RELATED RECEPTOR"/>
    <property type="match status" value="1"/>
</dbReference>
<evidence type="ECO:0000313" key="8">
    <source>
        <dbReference type="EMBL" id="KAJ7780931.1"/>
    </source>
</evidence>
<sequence>MHLNALFFLVFFCSLVLGQSPEHTVTSLGRNLPTNLVFFRNSASVVYYSIPERTLYVSHDTGRSWARETRIPVGVVVDVILHPTDISVAFVITNVQTHFRTQNGGGSWMPFELPPDPAPRVRALSFHPGLAKSGTILYQSEVCDTSTKERVCHGETYVTTDAFKSPPRRIALTNTAQCQFAPARFKSDAVYCIVRDGNRFDAGAHLYSSTDFFETDKKLEEACAGRGKNAKGFVPSPTTGTVFASTATLHFAVLTLEAAGEMTLCASKDLKTWVRVEMPMPLRQNSQYHLLPAGEGLGIDVLTSTEHAIGALFVSDAEGARFVESLRDTNWRRAASTTNGAMPELDPDWEAIADVPGVAIRNVVANAAEVVGRGVEKLVRTLITYDGGRSWAPMADDLQLRPRPRRRARTTSLPMHWAHGSAGVAMGVGRVASGGMSEEEVNDEVFMSTDAGRTWVPLSVGVTLHEFADAGSILVMPDVGVDSEIYPIHGVRYSLDLGASWQTYDFEEPIAPFDLIAIPDPRPDAGAWTFILLAERSSVVSPDDRFLLIHLDFAGMRKAKCTSGDFEMWQPTPPGAASGCLKGSKQIFKRRKVHADCYVGNTPTGPYGSAGNCSCGDADYECDYNFSWDGNACVAIAPPPIPPGVCISVDDTYLASSGYRKIPGNTCVGGSKDKMVQKSCQPEKPAEGAIAHQTFEFPSRIIEHQYFPDSTTLLVLLVDHTLWQSNDEGYSWMQLSPGEHFVSFYMHKFDPRRAYLLTNTEKFFYTVNGGRMWFTRSAPTPPTSFHALALRFHPDPDKLLWIGDRDCRDWSACHAEAQYSLDNGATWEFVEGYVVNCAWAVDTKLAADETEILCESYRDKTGSQMLFQMGTNPLALVEGARYFKEQKQIFDEVVGFTKFSEFLVVAELLAESRALNLQVSLDGVHFAAGRFPPNMDPNAHTYTVLDSSTASLFVHMTMSEAPHPYWGNILKSNSNGTYFSLSVEHVNRDARGYVDFEKMAGLDGIALINVVSNPDEAVITGRKVLQSRITYNDGGTWKPLDPPTHDSHGNRYSCTSTRCALHVHGYTERFDPAASYSSSSVVGLLMAVGTVGESLVPYDQSDTFLSRDGGFTWEEVHKDAHLWKVGDSGSIIVIANDEQPTDHILFTTNEGIDWHEYKFSKEKVRVRSIVTVPADTSRRFLLLAHPTRTSSHVAVFIDFTALTSRQCVTNVQDPNDDDFELWSPSSERAQRCLFGRQTFYHRRIREAECYVGKLTKGELPLEKNCTCVKADFECEFNYYKNDEDECVLAPGTSPLAPEATCEEDGFWYERTAYRKIAFSSCVDGERFDRGPKHPCQPSGGRGLSWIVIIVLLCLATAGYWYYRADASTRARLFEQLQSLWGRISSRRERRGYESVPLNESSL</sequence>
<feature type="domain" description="VPS10" evidence="7">
    <location>
        <begin position="711"/>
        <end position="1341"/>
    </location>
</feature>
<dbReference type="Pfam" id="PF15902">
    <property type="entry name" value="Sortilin-Vps10"/>
    <property type="match status" value="2"/>
</dbReference>
<dbReference type="GO" id="GO:0016020">
    <property type="term" value="C:membrane"/>
    <property type="evidence" value="ECO:0007669"/>
    <property type="project" value="UniProtKB-SubCell"/>
</dbReference>
<evidence type="ECO:0000313" key="9">
    <source>
        <dbReference type="Proteomes" id="UP001215598"/>
    </source>
</evidence>
<keyword evidence="4" id="KW-0325">Glycoprotein</keyword>
<evidence type="ECO:0000256" key="2">
    <source>
        <dbReference type="ARBA" id="ARBA00022737"/>
    </source>
</evidence>
<dbReference type="Pfam" id="PF15901">
    <property type="entry name" value="Sortilin_C"/>
    <property type="match status" value="2"/>
</dbReference>
<dbReference type="GO" id="GO:0005794">
    <property type="term" value="C:Golgi apparatus"/>
    <property type="evidence" value="ECO:0007669"/>
    <property type="project" value="TreeGrafter"/>
</dbReference>
<dbReference type="InterPro" id="IPR006581">
    <property type="entry name" value="VPS10"/>
</dbReference>
<keyword evidence="6" id="KW-0732">Signal</keyword>
<dbReference type="Gene3D" id="2.10.70.80">
    <property type="match status" value="2"/>
</dbReference>
<keyword evidence="2" id="KW-0677">Repeat</keyword>
<dbReference type="GO" id="GO:0006623">
    <property type="term" value="P:protein targeting to vacuole"/>
    <property type="evidence" value="ECO:0007669"/>
    <property type="project" value="TreeGrafter"/>
</dbReference>
<dbReference type="Gene3D" id="3.30.60.270">
    <property type="match status" value="2"/>
</dbReference>
<dbReference type="GO" id="GO:0005829">
    <property type="term" value="C:cytosol"/>
    <property type="evidence" value="ECO:0007669"/>
    <property type="project" value="GOC"/>
</dbReference>
<dbReference type="GO" id="GO:0006896">
    <property type="term" value="P:Golgi to vacuole transport"/>
    <property type="evidence" value="ECO:0007669"/>
    <property type="project" value="TreeGrafter"/>
</dbReference>
<protein>
    <submittedName>
        <fullName evidence="8">Oligoxyloglucan reducing end-specific cellobiohydrolase</fullName>
    </submittedName>
</protein>
<dbReference type="SUPFAM" id="SSF110296">
    <property type="entry name" value="Oligoxyloglucan reducing end-specific cellobiohydrolase"/>
    <property type="match status" value="3"/>
</dbReference>
<keyword evidence="5" id="KW-1133">Transmembrane helix</keyword>
<accession>A0AAD7NY95</accession>
<comment type="caution">
    <text evidence="8">The sequence shown here is derived from an EMBL/GenBank/DDBJ whole genome shotgun (WGS) entry which is preliminary data.</text>
</comment>
<dbReference type="SMART" id="SM00602">
    <property type="entry name" value="VPS10"/>
    <property type="match status" value="2"/>
</dbReference>